<dbReference type="InterPro" id="IPR032821">
    <property type="entry name" value="PKS_assoc"/>
</dbReference>
<evidence type="ECO:0000256" key="3">
    <source>
        <dbReference type="ARBA" id="ARBA00022679"/>
    </source>
</evidence>
<dbReference type="PROSITE" id="PS52004">
    <property type="entry name" value="KS3_2"/>
    <property type="match status" value="1"/>
</dbReference>
<keyword evidence="2" id="KW-0597">Phosphoprotein</keyword>
<comment type="caution">
    <text evidence="6">The sequence shown here is derived from an EMBL/GenBank/DDBJ whole genome shotgun (WGS) entry which is preliminary data.</text>
</comment>
<dbReference type="InterPro" id="IPR014030">
    <property type="entry name" value="Ketoacyl_synth_N"/>
</dbReference>
<dbReference type="PROSITE" id="PS00012">
    <property type="entry name" value="PHOSPHOPANTETHEINE"/>
    <property type="match status" value="1"/>
</dbReference>
<dbReference type="Proteomes" id="UP000664417">
    <property type="component" value="Unassembled WGS sequence"/>
</dbReference>
<evidence type="ECO:0000256" key="1">
    <source>
        <dbReference type="ARBA" id="ARBA00022450"/>
    </source>
</evidence>
<evidence type="ECO:0000256" key="2">
    <source>
        <dbReference type="ARBA" id="ARBA00022553"/>
    </source>
</evidence>
<keyword evidence="3" id="KW-0808">Transferase</keyword>
<reference evidence="6" key="1">
    <citation type="submission" date="2021-03" db="EMBL/GenBank/DDBJ databases">
        <authorList>
            <person name="Wang G."/>
        </authorList>
    </citation>
    <scope>NUCLEOTIDE SEQUENCE</scope>
    <source>
        <strain evidence="6">KCTC 12899</strain>
    </source>
</reference>
<dbReference type="InterPro" id="IPR016036">
    <property type="entry name" value="Malonyl_transacylase_ACP-bd"/>
</dbReference>
<dbReference type="Pfam" id="PF00550">
    <property type="entry name" value="PP-binding"/>
    <property type="match status" value="1"/>
</dbReference>
<dbReference type="Gene3D" id="1.10.1200.10">
    <property type="entry name" value="ACP-like"/>
    <property type="match status" value="1"/>
</dbReference>
<dbReference type="Pfam" id="PF02801">
    <property type="entry name" value="Ketoacyl-synt_C"/>
    <property type="match status" value="1"/>
</dbReference>
<protein>
    <submittedName>
        <fullName evidence="6">Acyltransferase domain-containing protein</fullName>
    </submittedName>
</protein>
<dbReference type="SMART" id="SM00827">
    <property type="entry name" value="PKS_AT"/>
    <property type="match status" value="1"/>
</dbReference>
<dbReference type="Pfam" id="PF00109">
    <property type="entry name" value="ketoacyl-synt"/>
    <property type="match status" value="1"/>
</dbReference>
<proteinExistence type="predicted"/>
<feature type="domain" description="Ketosynthase family 3 (KS3)" evidence="5">
    <location>
        <begin position="10"/>
        <end position="421"/>
    </location>
</feature>
<dbReference type="PANTHER" id="PTHR43775:SF51">
    <property type="entry name" value="INACTIVE PHENOLPHTHIOCEROL SYNTHESIS POLYKETIDE SYNTHASE TYPE I PKS1-RELATED"/>
    <property type="match status" value="1"/>
</dbReference>
<dbReference type="InterPro" id="IPR049490">
    <property type="entry name" value="C883_1060-like_KR_N"/>
</dbReference>
<dbReference type="RefSeq" id="WP_207857650.1">
    <property type="nucleotide sequence ID" value="NZ_JAFREP010000004.1"/>
</dbReference>
<dbReference type="SMART" id="SM00825">
    <property type="entry name" value="PKS_KS"/>
    <property type="match status" value="1"/>
</dbReference>
<dbReference type="Gene3D" id="3.40.50.720">
    <property type="entry name" value="NAD(P)-binding Rossmann-like Domain"/>
    <property type="match status" value="1"/>
</dbReference>
<dbReference type="SUPFAM" id="SSF55048">
    <property type="entry name" value="Probable ACP-binding domain of malonyl-CoA ACP transacylase"/>
    <property type="match status" value="1"/>
</dbReference>
<dbReference type="Gene3D" id="3.30.70.3290">
    <property type="match status" value="1"/>
</dbReference>
<dbReference type="InterPro" id="IPR036736">
    <property type="entry name" value="ACP-like_sf"/>
</dbReference>
<name>A0A8J7QG91_9BACT</name>
<dbReference type="Gene3D" id="3.40.47.10">
    <property type="match status" value="1"/>
</dbReference>
<dbReference type="PANTHER" id="PTHR43775">
    <property type="entry name" value="FATTY ACID SYNTHASE"/>
    <property type="match status" value="1"/>
</dbReference>
<dbReference type="InterPro" id="IPR006162">
    <property type="entry name" value="Ppantetheine_attach_site"/>
</dbReference>
<evidence type="ECO:0000259" key="5">
    <source>
        <dbReference type="PROSITE" id="PS52004"/>
    </source>
</evidence>
<dbReference type="InterPro" id="IPR016039">
    <property type="entry name" value="Thiolase-like"/>
</dbReference>
<dbReference type="Pfam" id="PF21394">
    <property type="entry name" value="Beta-ketacyl_N"/>
    <property type="match status" value="1"/>
</dbReference>
<dbReference type="Pfam" id="PF16197">
    <property type="entry name" value="KAsynt_C_assoc"/>
    <property type="match status" value="1"/>
</dbReference>
<evidence type="ECO:0000259" key="4">
    <source>
        <dbReference type="PROSITE" id="PS50075"/>
    </source>
</evidence>
<dbReference type="SUPFAM" id="SSF53901">
    <property type="entry name" value="Thiolase-like"/>
    <property type="match status" value="1"/>
</dbReference>
<dbReference type="InterPro" id="IPR014031">
    <property type="entry name" value="Ketoacyl_synth_C"/>
</dbReference>
<evidence type="ECO:0000313" key="7">
    <source>
        <dbReference type="Proteomes" id="UP000664417"/>
    </source>
</evidence>
<dbReference type="GO" id="GO:0004312">
    <property type="term" value="F:fatty acid synthase activity"/>
    <property type="evidence" value="ECO:0007669"/>
    <property type="project" value="TreeGrafter"/>
</dbReference>
<gene>
    <name evidence="6" type="ORF">J3U88_06300</name>
</gene>
<dbReference type="InterPro" id="IPR009081">
    <property type="entry name" value="PP-bd_ACP"/>
</dbReference>
<dbReference type="GO" id="GO:0006633">
    <property type="term" value="P:fatty acid biosynthetic process"/>
    <property type="evidence" value="ECO:0007669"/>
    <property type="project" value="TreeGrafter"/>
</dbReference>
<dbReference type="SUPFAM" id="SSF52151">
    <property type="entry name" value="FabD/lysophospholipase-like"/>
    <property type="match status" value="1"/>
</dbReference>
<feature type="domain" description="Carrier" evidence="4">
    <location>
        <begin position="1395"/>
        <end position="1470"/>
    </location>
</feature>
<dbReference type="InterPro" id="IPR020841">
    <property type="entry name" value="PKS_Beta-ketoAc_synthase_dom"/>
</dbReference>
<dbReference type="InterPro" id="IPR014043">
    <property type="entry name" value="Acyl_transferase_dom"/>
</dbReference>
<dbReference type="EMBL" id="JAFREP010000004">
    <property type="protein sequence ID" value="MBO1318068.1"/>
    <property type="molecule type" value="Genomic_DNA"/>
</dbReference>
<sequence length="1504" mass="159697">MSHEPACDVEGGIAVIGMACRFPGAPDLETFWRNLCAAENGITFFPEEPARDNFVPARGILDDIESFDADAFSMSARDALLMDPQQRLLLETALHTFDHAGLDPDQVGAATGVFTAVGGGAYAQRLWQNAAVRESAGMLQLEIGNEKDYSAPRLSYLLNLRGPSVPVQTACSGSLVAVHFACQSLLSRECDTALAGGSAIPYLEAGGYAYREDDIYAADGFCRGFDAEASGTVPGSGVGLVLLKRLEDAVQDGDRVLAVITATAVNNDGARKVGFTAPSVAGQRDVIEEALAVADLDPAQIGSVETHGTGTRLGDPIEIEALRQAFGPLPSGQCALGAVKSNIGHAGAASGIAGLIKTVLCRWHNTLVPTLHFKTPNPKLGLEGSPFYVNTALRPWPAALPFAGVSSFGIGGTNCHVLLAPAPAGNHPVAEVPRAAHLLTLSAQSSAALARHAGNLADALAGDAAPSLAEAAVSLTGARKAFAMRAWVAAEDRDDAVRALRRLQNEPPTAATVTETAKVVFCFTGQGVAGGDWGAALYREQPVFRAAADAACDALTPHLGFDLAAEMFHVEPDLVRPCRYQPALFVLGYAGASLWRAMGVQPAAVLGHSLGEFAAAVVAGMLSLEDAALLVATRALATEALPGGAMIALPIPAAEATHWMDDSISLAAINGPNLCVFSGAEAAIAELTERARAAQINPIPITTTHAFHSPMMLPVRAALESHTGRIFAKAPTLPFASTVTGSWLRGDATTDPAYWARQITEPVRFHDAAVAAASLDDTIFLEIGPGHTLTRLIQRNLDRPAYATAPPKQPGPRAFAEALGALWTAGVGVTWSAWFAHAPARKVTLPAYPFQRRRFWVEAEAVDAASARALLETRQPPEHWFYRPVWRQIVNQRADAAQLAVQSPGAVWLLLMDDGLLLQNIRQALADGGFRVITAVRGGAFAEMSPDHFTIDPCRGEDTTALIRHLARMDRLPTHIIHGWSLAQAPVTHPDAVAPAVAVGYANLVHLAQALAEAHAAETRLTVVTRGMHSVGDGARPGAAWQATLEGALSVLPLECEFLKTCCLDIGDQQEATAVGDVLGRFHGDWRDETTVAAHGLHWHRDITRVPAPVPAGVTRGGVYLILNGFQSFGYDLYRLLQDEGALPILVDRAFLPSRDEWPTWQQEQGADDWTSAVITQLDALGPDLRVHTADTSDHGALAQLAHAVRAEQGRLDGVFLLDRPARAGLVLAKSAGDMAPVLREKGTELLAVTHAFRDLEHLVVFTTNADDAGGIGQSELAAAYAWLHAALRGVSPEIARRCQVISWGRAADEHEQGAEPGLGGQLAEKQARFGLDSADRLTVLQRVLGTDWPETIVCTRDYPAVLAQRRVFTTTYFKQQAGPVSSGSRPDLTTGYLPAGDDVQRLLVELWETAFAIQPIGIHDDFFELGGHSLLAVDLLAGMSKVFSMTISLELLFANPTIAAMAKIVTGDSLQVEDAALTASLLDQIEGLSPEEIEAMLAEVEDV</sequence>
<dbReference type="SUPFAM" id="SSF51735">
    <property type="entry name" value="NAD(P)-binding Rossmann-fold domains"/>
    <property type="match status" value="2"/>
</dbReference>
<evidence type="ECO:0000313" key="6">
    <source>
        <dbReference type="EMBL" id="MBO1318068.1"/>
    </source>
</evidence>
<dbReference type="InterPro" id="IPR036291">
    <property type="entry name" value="NAD(P)-bd_dom_sf"/>
</dbReference>
<keyword evidence="6" id="KW-0012">Acyltransferase</keyword>
<dbReference type="InterPro" id="IPR001227">
    <property type="entry name" value="Ac_transferase_dom_sf"/>
</dbReference>
<dbReference type="InterPro" id="IPR013968">
    <property type="entry name" value="PKS_KR"/>
</dbReference>
<accession>A0A8J7QG91</accession>
<dbReference type="SUPFAM" id="SSF47336">
    <property type="entry name" value="ACP-like"/>
    <property type="match status" value="1"/>
</dbReference>
<organism evidence="6 7">
    <name type="scientific">Acanthopleuribacter pedis</name>
    <dbReference type="NCBI Taxonomy" id="442870"/>
    <lineage>
        <taxon>Bacteria</taxon>
        <taxon>Pseudomonadati</taxon>
        <taxon>Acidobacteriota</taxon>
        <taxon>Holophagae</taxon>
        <taxon>Acanthopleuribacterales</taxon>
        <taxon>Acanthopleuribacteraceae</taxon>
        <taxon>Acanthopleuribacter</taxon>
    </lineage>
</organism>
<dbReference type="InterPro" id="IPR016035">
    <property type="entry name" value="Acyl_Trfase/lysoPLipase"/>
</dbReference>
<keyword evidence="1" id="KW-0596">Phosphopantetheine</keyword>
<dbReference type="CDD" id="cd00833">
    <property type="entry name" value="PKS"/>
    <property type="match status" value="1"/>
</dbReference>
<keyword evidence="7" id="KW-1185">Reference proteome</keyword>
<dbReference type="Gene3D" id="3.40.366.10">
    <property type="entry name" value="Malonyl-Coenzyme A Acyl Carrier Protein, domain 2"/>
    <property type="match status" value="1"/>
</dbReference>
<dbReference type="PROSITE" id="PS50075">
    <property type="entry name" value="CARRIER"/>
    <property type="match status" value="1"/>
</dbReference>
<dbReference type="Pfam" id="PF08659">
    <property type="entry name" value="KR"/>
    <property type="match status" value="1"/>
</dbReference>
<dbReference type="Pfam" id="PF00698">
    <property type="entry name" value="Acyl_transf_1"/>
    <property type="match status" value="1"/>
</dbReference>
<dbReference type="InterPro" id="IPR050091">
    <property type="entry name" value="PKS_NRPS_Biosynth_Enz"/>
</dbReference>